<dbReference type="SUPFAM" id="SSF49879">
    <property type="entry name" value="SMAD/FHA domain"/>
    <property type="match status" value="1"/>
</dbReference>
<evidence type="ECO:0000259" key="4">
    <source>
        <dbReference type="PROSITE" id="PS50006"/>
    </source>
</evidence>
<dbReference type="CDD" id="cd00060">
    <property type="entry name" value="FHA"/>
    <property type="match status" value="1"/>
</dbReference>
<protein>
    <submittedName>
        <fullName evidence="5">PSer/pThr/pTyr-binding forkhead associated (FHA) protein</fullName>
    </submittedName>
</protein>
<dbReference type="Gene3D" id="2.60.200.20">
    <property type="match status" value="1"/>
</dbReference>
<organism evidence="5 6">
    <name type="scientific">Paeniglutamicibacter psychrophenolicus</name>
    <dbReference type="NCBI Taxonomy" id="257454"/>
    <lineage>
        <taxon>Bacteria</taxon>
        <taxon>Bacillati</taxon>
        <taxon>Actinomycetota</taxon>
        <taxon>Actinomycetes</taxon>
        <taxon>Micrococcales</taxon>
        <taxon>Micrococcaceae</taxon>
        <taxon>Paeniglutamicibacter</taxon>
    </lineage>
</organism>
<sequence>MLDPNGNRGRRVTFSGSSLQVGREAGSGLLLDSPDVSRRHAVLWQEGNQIFVDDLGSTAGTTVNGTRLYGPQVLCAGDIVTFASTRLEVGKAPGSPQRQELGPSPRHDAATAARTRFDVGDQRADSINNIGGNQYNLQILEERRSLLLDVAATKTRARWILLSGFLIALAGASFFAAGIIRFLMAVADAASTGEAPDIFIDPFGVEILGLPSGLAGWAVAGLGMVLMLVGGVLHLVAIARQKRVDRELPLPPHP</sequence>
<gene>
    <name evidence="5" type="ORF">JOF46_003060</name>
</gene>
<dbReference type="EMBL" id="JAGIOE010000001">
    <property type="protein sequence ID" value="MBP2375148.1"/>
    <property type="molecule type" value="Genomic_DNA"/>
</dbReference>
<keyword evidence="3" id="KW-0812">Transmembrane</keyword>
<keyword evidence="3" id="KW-1133">Transmembrane helix</keyword>
<evidence type="ECO:0000256" key="1">
    <source>
        <dbReference type="ARBA" id="ARBA00022553"/>
    </source>
</evidence>
<evidence type="ECO:0000256" key="2">
    <source>
        <dbReference type="SAM" id="MobiDB-lite"/>
    </source>
</evidence>
<dbReference type="Pfam" id="PF00498">
    <property type="entry name" value="FHA"/>
    <property type="match status" value="1"/>
</dbReference>
<proteinExistence type="predicted"/>
<dbReference type="PANTHER" id="PTHR23308">
    <property type="entry name" value="NUCLEAR INHIBITOR OF PROTEIN PHOSPHATASE-1"/>
    <property type="match status" value="1"/>
</dbReference>
<keyword evidence="6" id="KW-1185">Reference proteome</keyword>
<keyword evidence="3" id="KW-0472">Membrane</keyword>
<comment type="caution">
    <text evidence="5">The sequence shown here is derived from an EMBL/GenBank/DDBJ whole genome shotgun (WGS) entry which is preliminary data.</text>
</comment>
<feature type="region of interest" description="Disordered" evidence="2">
    <location>
        <begin position="90"/>
        <end position="109"/>
    </location>
</feature>
<dbReference type="InterPro" id="IPR008984">
    <property type="entry name" value="SMAD_FHA_dom_sf"/>
</dbReference>
<dbReference type="SMART" id="SM00240">
    <property type="entry name" value="FHA"/>
    <property type="match status" value="1"/>
</dbReference>
<name>A0ABS4WG20_9MICC</name>
<keyword evidence="1" id="KW-0597">Phosphoprotein</keyword>
<accession>A0ABS4WG20</accession>
<feature type="domain" description="FHA" evidence="4">
    <location>
        <begin position="19"/>
        <end position="68"/>
    </location>
</feature>
<evidence type="ECO:0000256" key="3">
    <source>
        <dbReference type="SAM" id="Phobius"/>
    </source>
</evidence>
<dbReference type="RefSeq" id="WP_209908444.1">
    <property type="nucleotide sequence ID" value="NZ_BAAAMI010000008.1"/>
</dbReference>
<dbReference type="InterPro" id="IPR050923">
    <property type="entry name" value="Cell_Proc_Reg/RNA_Proc"/>
</dbReference>
<feature type="transmembrane region" description="Helical" evidence="3">
    <location>
        <begin position="159"/>
        <end position="184"/>
    </location>
</feature>
<dbReference type="PROSITE" id="PS50006">
    <property type="entry name" value="FHA_DOMAIN"/>
    <property type="match status" value="1"/>
</dbReference>
<evidence type="ECO:0000313" key="5">
    <source>
        <dbReference type="EMBL" id="MBP2375148.1"/>
    </source>
</evidence>
<reference evidence="5 6" key="1">
    <citation type="submission" date="2021-03" db="EMBL/GenBank/DDBJ databases">
        <title>Sequencing the genomes of 1000 actinobacteria strains.</title>
        <authorList>
            <person name="Klenk H.-P."/>
        </authorList>
    </citation>
    <scope>NUCLEOTIDE SEQUENCE [LARGE SCALE GENOMIC DNA]</scope>
    <source>
        <strain evidence="5 6">DSM 15454</strain>
    </source>
</reference>
<evidence type="ECO:0000313" key="6">
    <source>
        <dbReference type="Proteomes" id="UP000766570"/>
    </source>
</evidence>
<dbReference type="Proteomes" id="UP000766570">
    <property type="component" value="Unassembled WGS sequence"/>
</dbReference>
<feature type="transmembrane region" description="Helical" evidence="3">
    <location>
        <begin position="214"/>
        <end position="238"/>
    </location>
</feature>
<dbReference type="InterPro" id="IPR000253">
    <property type="entry name" value="FHA_dom"/>
</dbReference>